<dbReference type="PANTHER" id="PTHR14614">
    <property type="entry name" value="HEPATOCELLULAR CARCINOMA-ASSOCIATED ANTIGEN"/>
    <property type="match status" value="1"/>
</dbReference>
<dbReference type="RefSeq" id="WP_072696242.1">
    <property type="nucleotide sequence ID" value="NZ_FRDI01000003.1"/>
</dbReference>
<gene>
    <name evidence="1" type="ORF">SAMN02745728_00536</name>
</gene>
<dbReference type="Proteomes" id="UP000186469">
    <property type="component" value="Unassembled WGS sequence"/>
</dbReference>
<keyword evidence="1" id="KW-0489">Methyltransferase</keyword>
<sequence>MNATSLLPNGILNSDNLDELMACASSRYNVEFETVNAGDINLEVLQITNMQSVLDNMIKQNKIHNAIKDLPLWAKIWPASIVLGFFLRHEQNKETQTLLELGAGCGVSGLIAAKLGYSRVTISDINEEALLFAKINVLKNQLNDRVQVKFTDVAKSVLNEKYDMMIGSELLYLEELHRPIVRFFSRYLKEDGRGILIADYRRKTKHFEKLASQSFKLEQGHIGIKTKNSDENTPDKQLFSILTLQHKS</sequence>
<dbReference type="SUPFAM" id="SSF53335">
    <property type="entry name" value="S-adenosyl-L-methionine-dependent methyltransferases"/>
    <property type="match status" value="1"/>
</dbReference>
<dbReference type="STRING" id="1121455.SAMN02745728_00536"/>
<organism evidence="1 2">
    <name type="scientific">Desulfovibrio litoralis DSM 11393</name>
    <dbReference type="NCBI Taxonomy" id="1121455"/>
    <lineage>
        <taxon>Bacteria</taxon>
        <taxon>Pseudomonadati</taxon>
        <taxon>Thermodesulfobacteriota</taxon>
        <taxon>Desulfovibrionia</taxon>
        <taxon>Desulfovibrionales</taxon>
        <taxon>Desulfovibrionaceae</taxon>
        <taxon>Desulfovibrio</taxon>
    </lineage>
</organism>
<dbReference type="InterPro" id="IPR019410">
    <property type="entry name" value="Methyltransf_16"/>
</dbReference>
<name>A0A1M7S6X5_9BACT</name>
<reference evidence="1 2" key="1">
    <citation type="submission" date="2016-12" db="EMBL/GenBank/DDBJ databases">
        <authorList>
            <person name="Song W.-J."/>
            <person name="Kurnit D.M."/>
        </authorList>
    </citation>
    <scope>NUCLEOTIDE SEQUENCE [LARGE SCALE GENOMIC DNA]</scope>
    <source>
        <strain evidence="1 2">DSM 11393</strain>
    </source>
</reference>
<dbReference type="EMBL" id="FRDI01000003">
    <property type="protein sequence ID" value="SHN54429.1"/>
    <property type="molecule type" value="Genomic_DNA"/>
</dbReference>
<evidence type="ECO:0000313" key="2">
    <source>
        <dbReference type="Proteomes" id="UP000186469"/>
    </source>
</evidence>
<dbReference type="Pfam" id="PF10294">
    <property type="entry name" value="Methyltransf_16"/>
    <property type="match status" value="1"/>
</dbReference>
<keyword evidence="1" id="KW-0808">Transferase</keyword>
<dbReference type="GO" id="GO:0008168">
    <property type="term" value="F:methyltransferase activity"/>
    <property type="evidence" value="ECO:0007669"/>
    <property type="project" value="UniProtKB-KW"/>
</dbReference>
<accession>A0A1M7S6X5</accession>
<dbReference type="Gene3D" id="3.40.50.150">
    <property type="entry name" value="Vaccinia Virus protein VP39"/>
    <property type="match status" value="1"/>
</dbReference>
<dbReference type="CDD" id="cd02440">
    <property type="entry name" value="AdoMet_MTases"/>
    <property type="match status" value="1"/>
</dbReference>
<dbReference type="GO" id="GO:0032259">
    <property type="term" value="P:methylation"/>
    <property type="evidence" value="ECO:0007669"/>
    <property type="project" value="UniProtKB-KW"/>
</dbReference>
<dbReference type="OrthoDB" id="5450760at2"/>
<dbReference type="AlphaFoldDB" id="A0A1M7S6X5"/>
<evidence type="ECO:0000313" key="1">
    <source>
        <dbReference type="EMBL" id="SHN54429.1"/>
    </source>
</evidence>
<protein>
    <submittedName>
        <fullName evidence="1">Lysine methyltransferase</fullName>
    </submittedName>
</protein>
<keyword evidence="2" id="KW-1185">Reference proteome</keyword>
<proteinExistence type="predicted"/>
<dbReference type="InterPro" id="IPR029063">
    <property type="entry name" value="SAM-dependent_MTases_sf"/>
</dbReference>